<evidence type="ECO:0000313" key="1">
    <source>
        <dbReference type="EMBL" id="OTG24424.1"/>
    </source>
</evidence>
<keyword evidence="2" id="KW-1185">Reference proteome</keyword>
<dbReference type="Proteomes" id="UP000215914">
    <property type="component" value="Chromosome 5"/>
</dbReference>
<gene>
    <name evidence="1" type="ORF">HannXRQ_Chr05g0136561</name>
</gene>
<organism evidence="1 2">
    <name type="scientific">Helianthus annuus</name>
    <name type="common">Common sunflower</name>
    <dbReference type="NCBI Taxonomy" id="4232"/>
    <lineage>
        <taxon>Eukaryota</taxon>
        <taxon>Viridiplantae</taxon>
        <taxon>Streptophyta</taxon>
        <taxon>Embryophyta</taxon>
        <taxon>Tracheophyta</taxon>
        <taxon>Spermatophyta</taxon>
        <taxon>Magnoliopsida</taxon>
        <taxon>eudicotyledons</taxon>
        <taxon>Gunneridae</taxon>
        <taxon>Pentapetalae</taxon>
        <taxon>asterids</taxon>
        <taxon>campanulids</taxon>
        <taxon>Asterales</taxon>
        <taxon>Asteraceae</taxon>
        <taxon>Asteroideae</taxon>
        <taxon>Heliantheae alliance</taxon>
        <taxon>Heliantheae</taxon>
        <taxon>Helianthus</taxon>
    </lineage>
</organism>
<accession>A0A251UMT8</accession>
<name>A0A251UMT8_HELAN</name>
<sequence length="50" mass="5752">MHIRMTKMDTHLGFLDHSLDLTFSKTSTPPFFSLAIQEHEGDFTTISPDR</sequence>
<proteinExistence type="predicted"/>
<protein>
    <submittedName>
        <fullName evidence="1">Uncharacterized protein</fullName>
    </submittedName>
</protein>
<evidence type="ECO:0000313" key="2">
    <source>
        <dbReference type="Proteomes" id="UP000215914"/>
    </source>
</evidence>
<reference evidence="2" key="1">
    <citation type="journal article" date="2017" name="Nature">
        <title>The sunflower genome provides insights into oil metabolism, flowering and Asterid evolution.</title>
        <authorList>
            <person name="Badouin H."/>
            <person name="Gouzy J."/>
            <person name="Grassa C.J."/>
            <person name="Murat F."/>
            <person name="Staton S.E."/>
            <person name="Cottret L."/>
            <person name="Lelandais-Briere C."/>
            <person name="Owens G.L."/>
            <person name="Carrere S."/>
            <person name="Mayjonade B."/>
            <person name="Legrand L."/>
            <person name="Gill N."/>
            <person name="Kane N.C."/>
            <person name="Bowers J.E."/>
            <person name="Hubner S."/>
            <person name="Bellec A."/>
            <person name="Berard A."/>
            <person name="Berges H."/>
            <person name="Blanchet N."/>
            <person name="Boniface M.C."/>
            <person name="Brunel D."/>
            <person name="Catrice O."/>
            <person name="Chaidir N."/>
            <person name="Claudel C."/>
            <person name="Donnadieu C."/>
            <person name="Faraut T."/>
            <person name="Fievet G."/>
            <person name="Helmstetter N."/>
            <person name="King M."/>
            <person name="Knapp S.J."/>
            <person name="Lai Z."/>
            <person name="Le Paslier M.C."/>
            <person name="Lippi Y."/>
            <person name="Lorenzon L."/>
            <person name="Mandel J.R."/>
            <person name="Marage G."/>
            <person name="Marchand G."/>
            <person name="Marquand E."/>
            <person name="Bret-Mestries E."/>
            <person name="Morien E."/>
            <person name="Nambeesan S."/>
            <person name="Nguyen T."/>
            <person name="Pegot-Espagnet P."/>
            <person name="Pouilly N."/>
            <person name="Raftis F."/>
            <person name="Sallet E."/>
            <person name="Schiex T."/>
            <person name="Thomas J."/>
            <person name="Vandecasteele C."/>
            <person name="Vares D."/>
            <person name="Vear F."/>
            <person name="Vautrin S."/>
            <person name="Crespi M."/>
            <person name="Mangin B."/>
            <person name="Burke J.M."/>
            <person name="Salse J."/>
            <person name="Munos S."/>
            <person name="Vincourt P."/>
            <person name="Rieseberg L.H."/>
            <person name="Langlade N.B."/>
        </authorList>
    </citation>
    <scope>NUCLEOTIDE SEQUENCE [LARGE SCALE GENOMIC DNA]</scope>
    <source>
        <strain evidence="2">cv. SF193</strain>
    </source>
</reference>
<dbReference type="AlphaFoldDB" id="A0A251UMT8"/>
<dbReference type="InParanoid" id="A0A251UMT8"/>
<dbReference type="EMBL" id="CM007894">
    <property type="protein sequence ID" value="OTG24424.1"/>
    <property type="molecule type" value="Genomic_DNA"/>
</dbReference>